<name>A0A9D6UYT8_9BACT</name>
<evidence type="ECO:0000256" key="1">
    <source>
        <dbReference type="SAM" id="MobiDB-lite"/>
    </source>
</evidence>
<feature type="region of interest" description="Disordered" evidence="1">
    <location>
        <begin position="38"/>
        <end position="72"/>
    </location>
</feature>
<sequence length="72" mass="8391">RLVGMRCPLDILEQKSMELDRKINEALSKDPNLKQFVESIEGNRPRGDSTSEDNIIRLNDFLKRDHPKEPDE</sequence>
<evidence type="ECO:0000313" key="2">
    <source>
        <dbReference type="EMBL" id="MBI5248783.1"/>
    </source>
</evidence>
<dbReference type="AlphaFoldDB" id="A0A9D6UYT8"/>
<reference evidence="2" key="1">
    <citation type="submission" date="2020-07" db="EMBL/GenBank/DDBJ databases">
        <title>Huge and variable diversity of episymbiotic CPR bacteria and DPANN archaea in groundwater ecosystems.</title>
        <authorList>
            <person name="He C.Y."/>
            <person name="Keren R."/>
            <person name="Whittaker M."/>
            <person name="Farag I.F."/>
            <person name="Doudna J."/>
            <person name="Cate J.H.D."/>
            <person name="Banfield J.F."/>
        </authorList>
    </citation>
    <scope>NUCLEOTIDE SEQUENCE</scope>
    <source>
        <strain evidence="2">NC_groundwater_1664_Pr3_B-0.1um_52_9</strain>
    </source>
</reference>
<dbReference type="EMBL" id="JACRDE010000138">
    <property type="protein sequence ID" value="MBI5248783.1"/>
    <property type="molecule type" value="Genomic_DNA"/>
</dbReference>
<protein>
    <submittedName>
        <fullName evidence="2">Uncharacterized protein</fullName>
    </submittedName>
</protein>
<gene>
    <name evidence="2" type="ORF">HY912_04750</name>
</gene>
<dbReference type="Proteomes" id="UP000807825">
    <property type="component" value="Unassembled WGS sequence"/>
</dbReference>
<evidence type="ECO:0000313" key="3">
    <source>
        <dbReference type="Proteomes" id="UP000807825"/>
    </source>
</evidence>
<accession>A0A9D6UYT8</accession>
<organism evidence="2 3">
    <name type="scientific">Desulfomonile tiedjei</name>
    <dbReference type="NCBI Taxonomy" id="2358"/>
    <lineage>
        <taxon>Bacteria</taxon>
        <taxon>Pseudomonadati</taxon>
        <taxon>Thermodesulfobacteriota</taxon>
        <taxon>Desulfomonilia</taxon>
        <taxon>Desulfomonilales</taxon>
        <taxon>Desulfomonilaceae</taxon>
        <taxon>Desulfomonile</taxon>
    </lineage>
</organism>
<feature type="compositionally biased region" description="Basic and acidic residues" evidence="1">
    <location>
        <begin position="60"/>
        <end position="72"/>
    </location>
</feature>
<feature type="non-terminal residue" evidence="2">
    <location>
        <position position="1"/>
    </location>
</feature>
<proteinExistence type="predicted"/>
<comment type="caution">
    <text evidence="2">The sequence shown here is derived from an EMBL/GenBank/DDBJ whole genome shotgun (WGS) entry which is preliminary data.</text>
</comment>